<evidence type="ECO:0000259" key="2">
    <source>
        <dbReference type="PROSITE" id="PS50158"/>
    </source>
</evidence>
<dbReference type="AlphaFoldDB" id="A0A154PMU4"/>
<dbReference type="SUPFAM" id="SSF57756">
    <property type="entry name" value="Retrovirus zinc finger-like domains"/>
    <property type="match status" value="1"/>
</dbReference>
<name>A0A154PMU4_DUFNO</name>
<gene>
    <name evidence="3" type="ORF">WN55_05658</name>
</gene>
<keyword evidence="1" id="KW-0479">Metal-binding</keyword>
<dbReference type="GO" id="GO:0003676">
    <property type="term" value="F:nucleic acid binding"/>
    <property type="evidence" value="ECO:0007669"/>
    <property type="project" value="InterPro"/>
</dbReference>
<feature type="domain" description="CCHC-type" evidence="2">
    <location>
        <begin position="202"/>
        <end position="215"/>
    </location>
</feature>
<dbReference type="SMART" id="SM00343">
    <property type="entry name" value="ZnF_C2HC"/>
    <property type="match status" value="2"/>
</dbReference>
<keyword evidence="4" id="KW-1185">Reference proteome</keyword>
<evidence type="ECO:0000313" key="4">
    <source>
        <dbReference type="Proteomes" id="UP000076502"/>
    </source>
</evidence>
<dbReference type="EMBL" id="KQ434989">
    <property type="protein sequence ID" value="KZC13172.1"/>
    <property type="molecule type" value="Genomic_DNA"/>
</dbReference>
<organism evidence="3 4">
    <name type="scientific">Dufourea novaeangliae</name>
    <name type="common">Sweat bee</name>
    <dbReference type="NCBI Taxonomy" id="178035"/>
    <lineage>
        <taxon>Eukaryota</taxon>
        <taxon>Metazoa</taxon>
        <taxon>Ecdysozoa</taxon>
        <taxon>Arthropoda</taxon>
        <taxon>Hexapoda</taxon>
        <taxon>Insecta</taxon>
        <taxon>Pterygota</taxon>
        <taxon>Neoptera</taxon>
        <taxon>Endopterygota</taxon>
        <taxon>Hymenoptera</taxon>
        <taxon>Apocrita</taxon>
        <taxon>Aculeata</taxon>
        <taxon>Apoidea</taxon>
        <taxon>Anthophila</taxon>
        <taxon>Halictidae</taxon>
        <taxon>Rophitinae</taxon>
        <taxon>Dufourea</taxon>
    </lineage>
</organism>
<protein>
    <submittedName>
        <fullName evidence="3">Copia protein</fullName>
    </submittedName>
</protein>
<dbReference type="STRING" id="178035.A0A154PMU4"/>
<proteinExistence type="predicted"/>
<dbReference type="Gene3D" id="4.10.60.10">
    <property type="entry name" value="Zinc finger, CCHC-type"/>
    <property type="match status" value="1"/>
</dbReference>
<keyword evidence="1" id="KW-0862">Zinc</keyword>
<keyword evidence="1" id="KW-0863">Zinc-finger</keyword>
<evidence type="ECO:0000256" key="1">
    <source>
        <dbReference type="PROSITE-ProRule" id="PRU00047"/>
    </source>
</evidence>
<dbReference type="PROSITE" id="PS50158">
    <property type="entry name" value="ZF_CCHC"/>
    <property type="match status" value="2"/>
</dbReference>
<reference evidence="3 4" key="1">
    <citation type="submission" date="2015-07" db="EMBL/GenBank/DDBJ databases">
        <title>The genome of Dufourea novaeangliae.</title>
        <authorList>
            <person name="Pan H."/>
            <person name="Kapheim K."/>
        </authorList>
    </citation>
    <scope>NUCLEOTIDE SEQUENCE [LARGE SCALE GENOMIC DNA]</scope>
    <source>
        <strain evidence="3">0120121106</strain>
        <tissue evidence="3">Whole body</tissue>
    </source>
</reference>
<dbReference type="Pfam" id="PF00098">
    <property type="entry name" value="zf-CCHC"/>
    <property type="match status" value="2"/>
</dbReference>
<evidence type="ECO:0000313" key="3">
    <source>
        <dbReference type="EMBL" id="KZC13172.1"/>
    </source>
</evidence>
<dbReference type="Proteomes" id="UP000076502">
    <property type="component" value="Unassembled WGS sequence"/>
</dbReference>
<accession>A0A154PMU4</accession>
<dbReference type="InterPro" id="IPR001878">
    <property type="entry name" value="Znf_CCHC"/>
</dbReference>
<dbReference type="InterPro" id="IPR036875">
    <property type="entry name" value="Znf_CCHC_sf"/>
</dbReference>
<feature type="domain" description="CCHC-type" evidence="2">
    <location>
        <begin position="218"/>
        <end position="231"/>
    </location>
</feature>
<dbReference type="GO" id="GO:0008270">
    <property type="term" value="F:zinc ion binding"/>
    <property type="evidence" value="ECO:0007669"/>
    <property type="project" value="UniProtKB-KW"/>
</dbReference>
<sequence length="266" mass="30385">MLDVSEGKLVRPETDEKGYNDTLKRYQKADKAARKLIDTTVERKPLDLLLSCTTAEEIWKKLNVVYDMKSDENLSLIQKRFFDFKWECSEGVAHNLSKLEQRATKMKSLGSEIPDSMLLTRVLSTLPQKFNHFHSAWDSVVDSKKNLENLTARLMSEEVRIQNQQNSEETTVALFTNSVSKNKNYGRTGQNDYTKKRKSFTCYTCGKKGHKKKDCTGCYTCGSKGHLSRNCLITSERLEMQDGASSMQQFAVSARHLLIITCEKLV</sequence>
<dbReference type="Pfam" id="PF14223">
    <property type="entry name" value="Retrotran_gag_2"/>
    <property type="match status" value="1"/>
</dbReference>